<dbReference type="GO" id="GO:0061630">
    <property type="term" value="F:ubiquitin protein ligase activity"/>
    <property type="evidence" value="ECO:0007669"/>
    <property type="project" value="TreeGrafter"/>
</dbReference>
<evidence type="ECO:0000313" key="5">
    <source>
        <dbReference type="EMBL" id="KAK0611253.1"/>
    </source>
</evidence>
<proteinExistence type="predicted"/>
<gene>
    <name evidence="5" type="ORF">B0T14DRAFT_571166</name>
</gene>
<feature type="compositionally biased region" description="Polar residues" evidence="3">
    <location>
        <begin position="181"/>
        <end position="192"/>
    </location>
</feature>
<feature type="compositionally biased region" description="Acidic residues" evidence="3">
    <location>
        <begin position="160"/>
        <end position="177"/>
    </location>
</feature>
<evidence type="ECO:0000256" key="2">
    <source>
        <dbReference type="PROSITE-ProRule" id="PRU00358"/>
    </source>
</evidence>
<evidence type="ECO:0000256" key="3">
    <source>
        <dbReference type="SAM" id="MobiDB-lite"/>
    </source>
</evidence>
<organism evidence="5 6">
    <name type="scientific">Immersiella caudata</name>
    <dbReference type="NCBI Taxonomy" id="314043"/>
    <lineage>
        <taxon>Eukaryota</taxon>
        <taxon>Fungi</taxon>
        <taxon>Dikarya</taxon>
        <taxon>Ascomycota</taxon>
        <taxon>Pezizomycotina</taxon>
        <taxon>Sordariomycetes</taxon>
        <taxon>Sordariomycetidae</taxon>
        <taxon>Sordariales</taxon>
        <taxon>Lasiosphaeriaceae</taxon>
        <taxon>Immersiella</taxon>
    </lineage>
</organism>
<comment type="subcellular location">
    <subcellularLocation>
        <location evidence="2">Nucleus</location>
    </subcellularLocation>
</comment>
<feature type="domain" description="YDG" evidence="4">
    <location>
        <begin position="249"/>
        <end position="392"/>
    </location>
</feature>
<dbReference type="PANTHER" id="PTHR14140">
    <property type="entry name" value="E3 UBIQUITIN-PROTEIN LIGASE UHRF-RELATED"/>
    <property type="match status" value="1"/>
</dbReference>
<dbReference type="InterPro" id="IPR003105">
    <property type="entry name" value="SRA_YDG"/>
</dbReference>
<dbReference type="InterPro" id="IPR036987">
    <property type="entry name" value="SRA-YDG_sf"/>
</dbReference>
<dbReference type="PANTHER" id="PTHR14140:SF27">
    <property type="entry name" value="OS04G0289800 PROTEIN"/>
    <property type="match status" value="1"/>
</dbReference>
<evidence type="ECO:0000259" key="4">
    <source>
        <dbReference type="PROSITE" id="PS51015"/>
    </source>
</evidence>
<evidence type="ECO:0000313" key="6">
    <source>
        <dbReference type="Proteomes" id="UP001175000"/>
    </source>
</evidence>
<dbReference type="SMART" id="SM00466">
    <property type="entry name" value="SRA"/>
    <property type="match status" value="1"/>
</dbReference>
<keyword evidence="1 2" id="KW-0539">Nucleus</keyword>
<protein>
    <submittedName>
        <fullName evidence="5">PUA-like domain-containing protein</fullName>
    </submittedName>
</protein>
<name>A0AA39U2R1_9PEZI</name>
<comment type="caution">
    <text evidence="5">The sequence shown here is derived from an EMBL/GenBank/DDBJ whole genome shotgun (WGS) entry which is preliminary data.</text>
</comment>
<feature type="region of interest" description="Disordered" evidence="3">
    <location>
        <begin position="159"/>
        <end position="197"/>
    </location>
</feature>
<reference evidence="5" key="1">
    <citation type="submission" date="2023-06" db="EMBL/GenBank/DDBJ databases">
        <title>Genome-scale phylogeny and comparative genomics of the fungal order Sordariales.</title>
        <authorList>
            <consortium name="Lawrence Berkeley National Laboratory"/>
            <person name="Hensen N."/>
            <person name="Bonometti L."/>
            <person name="Westerberg I."/>
            <person name="Brannstrom I.O."/>
            <person name="Guillou S."/>
            <person name="Cros-Aarteil S."/>
            <person name="Calhoun S."/>
            <person name="Haridas S."/>
            <person name="Kuo A."/>
            <person name="Mondo S."/>
            <person name="Pangilinan J."/>
            <person name="Riley R."/>
            <person name="Labutti K."/>
            <person name="Andreopoulos B."/>
            <person name="Lipzen A."/>
            <person name="Chen C."/>
            <person name="Yanf M."/>
            <person name="Daum C."/>
            <person name="Ng V."/>
            <person name="Clum A."/>
            <person name="Steindorff A."/>
            <person name="Ohm R."/>
            <person name="Martin F."/>
            <person name="Silar P."/>
            <person name="Natvig D."/>
            <person name="Lalanne C."/>
            <person name="Gautier V."/>
            <person name="Ament-Velasquez S.L."/>
            <person name="Kruys A."/>
            <person name="Hutchinson M.I."/>
            <person name="Powell A.J."/>
            <person name="Barry K."/>
            <person name="Miller A.N."/>
            <person name="Grigoriev I.V."/>
            <person name="Debuchy R."/>
            <person name="Gladieux P."/>
            <person name="Thoren M.H."/>
            <person name="Johannesson H."/>
        </authorList>
    </citation>
    <scope>NUCLEOTIDE SEQUENCE</scope>
    <source>
        <strain evidence="5">CBS 606.72</strain>
    </source>
</reference>
<sequence>MSLEQKSGAKRKATDEGIPSASKRTASSDGPAAMLATSSTPVSPADVTQPISNAGATLPASEADLARVWNGSLEEGNTQITTLYTSTKNGKASEEVLERRRTDVRAYLFYLEHEIKASPALKKNKVNTHLELIITPPQPGHFPKDIQERARLAYDRFEGEDWGENVSPEDAESEGELGGDVTSSIAHSTRTPGSDDGQITVALLPPCNHPIWGVNGIMYGLARGKNAKGGSSYRFDPRYFSQKRDAKVIGANGLQPGTWWPLQLCAVFHGAHGSAGGGISGSEETGCFSIIVSGKSAYHDMDKDDGETLYYSADNSLDNVDRQRVLVTTNKTKSLQVSLRTGRPVRVLRSAGKNRAFAPIVGIRYDGLYRVAAENMKTNSKGGKYRQFKLVRLPNQRAFAETVAAAPTGRQQGDFARKREAF</sequence>
<keyword evidence="6" id="KW-1185">Reference proteome</keyword>
<dbReference type="Pfam" id="PF02182">
    <property type="entry name" value="SAD_SRA"/>
    <property type="match status" value="1"/>
</dbReference>
<dbReference type="SUPFAM" id="SSF88697">
    <property type="entry name" value="PUA domain-like"/>
    <property type="match status" value="1"/>
</dbReference>
<dbReference type="PROSITE" id="PS51015">
    <property type="entry name" value="YDG"/>
    <property type="match status" value="1"/>
</dbReference>
<dbReference type="GO" id="GO:0044027">
    <property type="term" value="P:negative regulation of gene expression via chromosomal CpG island methylation"/>
    <property type="evidence" value="ECO:0007669"/>
    <property type="project" value="TreeGrafter"/>
</dbReference>
<dbReference type="InterPro" id="IPR015947">
    <property type="entry name" value="PUA-like_sf"/>
</dbReference>
<evidence type="ECO:0000256" key="1">
    <source>
        <dbReference type="ARBA" id="ARBA00023242"/>
    </source>
</evidence>
<dbReference type="Proteomes" id="UP001175000">
    <property type="component" value="Unassembled WGS sequence"/>
</dbReference>
<dbReference type="EMBL" id="JAULSU010000007">
    <property type="protein sequence ID" value="KAK0611253.1"/>
    <property type="molecule type" value="Genomic_DNA"/>
</dbReference>
<dbReference type="Gene3D" id="2.30.280.10">
    <property type="entry name" value="SRA-YDG"/>
    <property type="match status" value="1"/>
</dbReference>
<dbReference type="GO" id="GO:0005634">
    <property type="term" value="C:nucleus"/>
    <property type="evidence" value="ECO:0007669"/>
    <property type="project" value="UniProtKB-SubCell"/>
</dbReference>
<dbReference type="InterPro" id="IPR045134">
    <property type="entry name" value="UHRF1/2-like"/>
</dbReference>
<feature type="region of interest" description="Disordered" evidence="3">
    <location>
        <begin position="1"/>
        <end position="53"/>
    </location>
</feature>
<dbReference type="AlphaFoldDB" id="A0AA39U2R1"/>
<accession>A0AA39U2R1</accession>
<dbReference type="GO" id="GO:0016567">
    <property type="term" value="P:protein ubiquitination"/>
    <property type="evidence" value="ECO:0007669"/>
    <property type="project" value="TreeGrafter"/>
</dbReference>